<evidence type="ECO:0000259" key="1">
    <source>
        <dbReference type="SMART" id="SM01253"/>
    </source>
</evidence>
<dbReference type="Pfam" id="PF10357">
    <property type="entry name" value="WH_KIN17"/>
    <property type="match status" value="1"/>
</dbReference>
<dbReference type="GO" id="GO:0006260">
    <property type="term" value="P:DNA replication"/>
    <property type="evidence" value="ECO:0007669"/>
    <property type="project" value="TreeGrafter"/>
</dbReference>
<dbReference type="AlphaFoldDB" id="A0A7J6UT09"/>
<dbReference type="Pfam" id="PF25095">
    <property type="entry name" value="C2H2-zf_KIN17"/>
    <property type="match status" value="1"/>
</dbReference>
<sequence>MGKNDFLTPKGKGLQKLKWYCQMCQKQCKDENGSSEGDQRQMEVFGQNPHTIVDWYSEEFEESFLKHMKQRHKFSRVAATVVYSEELETVIPQIGGLVKIVNGAYCGSKASEVDVCQYR</sequence>
<feature type="domain" description="DNA/RNA-binding protein Kin17 WH-like" evidence="1">
    <location>
        <begin position="40"/>
        <end position="99"/>
    </location>
</feature>
<dbReference type="Proteomes" id="UP000554482">
    <property type="component" value="Unassembled WGS sequence"/>
</dbReference>
<dbReference type="PANTHER" id="PTHR12805:SF0">
    <property type="entry name" value="DNA_RNA-BINDING PROTEIN KIN17"/>
    <property type="match status" value="1"/>
</dbReference>
<dbReference type="OrthoDB" id="10266249at2759"/>
<dbReference type="InterPro" id="IPR056767">
    <property type="entry name" value="C2H2-Znf_KIN17"/>
</dbReference>
<accession>A0A7J6UT09</accession>
<evidence type="ECO:0000313" key="2">
    <source>
        <dbReference type="EMBL" id="KAF5175679.1"/>
    </source>
</evidence>
<gene>
    <name evidence="2" type="ORF">FRX31_034730</name>
</gene>
<comment type="caution">
    <text evidence="2">The sequence shown here is derived from an EMBL/GenBank/DDBJ whole genome shotgun (WGS) entry which is preliminary data.</text>
</comment>
<dbReference type="Gene3D" id="1.10.10.2030">
    <property type="entry name" value="DNA/RNA-binding protein Kin17, conserved domain"/>
    <property type="match status" value="1"/>
</dbReference>
<dbReference type="GO" id="GO:0005634">
    <property type="term" value="C:nucleus"/>
    <property type="evidence" value="ECO:0007669"/>
    <property type="project" value="TreeGrafter"/>
</dbReference>
<evidence type="ECO:0000313" key="3">
    <source>
        <dbReference type="Proteomes" id="UP000554482"/>
    </source>
</evidence>
<name>A0A7J6UT09_THATH</name>
<dbReference type="EMBL" id="JABWDY010043740">
    <property type="protein sequence ID" value="KAF5175679.1"/>
    <property type="molecule type" value="Genomic_DNA"/>
</dbReference>
<dbReference type="PANTHER" id="PTHR12805">
    <property type="entry name" value="KIN17 KIN, ANTIGENIC DETERMINANT OF RECA PROTEIN HOMOLOG"/>
    <property type="match status" value="1"/>
</dbReference>
<dbReference type="GO" id="GO:0006974">
    <property type="term" value="P:DNA damage response"/>
    <property type="evidence" value="ECO:0007669"/>
    <property type="project" value="TreeGrafter"/>
</dbReference>
<dbReference type="InterPro" id="IPR038254">
    <property type="entry name" value="KIN17_WH-like_sf"/>
</dbReference>
<proteinExistence type="predicted"/>
<organism evidence="2 3">
    <name type="scientific">Thalictrum thalictroides</name>
    <name type="common">Rue-anemone</name>
    <name type="synonym">Anemone thalictroides</name>
    <dbReference type="NCBI Taxonomy" id="46969"/>
    <lineage>
        <taxon>Eukaryota</taxon>
        <taxon>Viridiplantae</taxon>
        <taxon>Streptophyta</taxon>
        <taxon>Embryophyta</taxon>
        <taxon>Tracheophyta</taxon>
        <taxon>Spermatophyta</taxon>
        <taxon>Magnoliopsida</taxon>
        <taxon>Ranunculales</taxon>
        <taxon>Ranunculaceae</taxon>
        <taxon>Thalictroideae</taxon>
        <taxon>Thalictrum</taxon>
    </lineage>
</organism>
<keyword evidence="3" id="KW-1185">Reference proteome</keyword>
<protein>
    <submittedName>
        <fullName evidence="2">DNA/RNA-binding protein KIN17</fullName>
    </submittedName>
</protein>
<reference evidence="2 3" key="1">
    <citation type="submission" date="2020-06" db="EMBL/GenBank/DDBJ databases">
        <title>Transcriptomic and genomic resources for Thalictrum thalictroides and T. hernandezii: Facilitating candidate gene discovery in an emerging model plant lineage.</title>
        <authorList>
            <person name="Arias T."/>
            <person name="Riano-Pachon D.M."/>
            <person name="Di Stilio V.S."/>
        </authorList>
    </citation>
    <scope>NUCLEOTIDE SEQUENCE [LARGE SCALE GENOMIC DNA]</scope>
    <source>
        <strain evidence="3">cv. WT478/WT964</strain>
        <tissue evidence="2">Leaves</tissue>
    </source>
</reference>
<dbReference type="InterPro" id="IPR019447">
    <property type="entry name" value="DNA/RNA-bd_Kin17_WH-like_dom"/>
</dbReference>
<dbReference type="GO" id="GO:0003690">
    <property type="term" value="F:double-stranded DNA binding"/>
    <property type="evidence" value="ECO:0007669"/>
    <property type="project" value="TreeGrafter"/>
</dbReference>
<dbReference type="SMART" id="SM01253">
    <property type="entry name" value="Kin17_mid"/>
    <property type="match status" value="1"/>
</dbReference>
<dbReference type="InterPro" id="IPR037321">
    <property type="entry name" value="KIN17-like"/>
</dbReference>